<feature type="domain" description="Mga helix-turn-helix" evidence="1">
    <location>
        <begin position="85"/>
        <end position="153"/>
    </location>
</feature>
<organism evidence="2 3">
    <name type="scientific">Vagococcus intermedius</name>
    <dbReference type="NCBI Taxonomy" id="2991418"/>
    <lineage>
        <taxon>Bacteria</taxon>
        <taxon>Bacillati</taxon>
        <taxon>Bacillota</taxon>
        <taxon>Bacilli</taxon>
        <taxon>Lactobacillales</taxon>
        <taxon>Enterococcaceae</taxon>
        <taxon>Vagococcus</taxon>
    </lineage>
</organism>
<gene>
    <name evidence="2" type="ORF">OL234_01340</name>
</gene>
<name>A0AAF0CVE1_9ENTE</name>
<proteinExistence type="predicted"/>
<evidence type="ECO:0000313" key="2">
    <source>
        <dbReference type="EMBL" id="WEG73579.1"/>
    </source>
</evidence>
<keyword evidence="3" id="KW-1185">Reference proteome</keyword>
<dbReference type="EMBL" id="CP110232">
    <property type="protein sequence ID" value="WEG73579.1"/>
    <property type="molecule type" value="Genomic_DNA"/>
</dbReference>
<accession>A0AAF0CVE1</accession>
<reference evidence="2" key="1">
    <citation type="submission" date="2022-10" db="EMBL/GenBank/DDBJ databases">
        <title>Vagococcus sp. isolated from poultry meat.</title>
        <authorList>
            <person name="Johansson P."/>
            <person name="Bjorkroth J."/>
        </authorList>
    </citation>
    <scope>NUCLEOTIDE SEQUENCE</scope>
    <source>
        <strain evidence="2">STAA11</strain>
    </source>
</reference>
<dbReference type="AlphaFoldDB" id="A0AAF0CVE1"/>
<dbReference type="Proteomes" id="UP001179647">
    <property type="component" value="Chromosome"/>
</dbReference>
<dbReference type="InterPro" id="IPR007737">
    <property type="entry name" value="Mga_HTH"/>
</dbReference>
<evidence type="ECO:0000313" key="3">
    <source>
        <dbReference type="Proteomes" id="UP001179647"/>
    </source>
</evidence>
<dbReference type="RefSeq" id="WP_275469378.1">
    <property type="nucleotide sequence ID" value="NZ_CP110232.1"/>
</dbReference>
<dbReference type="Pfam" id="PF05043">
    <property type="entry name" value="Mga"/>
    <property type="match status" value="1"/>
</dbReference>
<evidence type="ECO:0000259" key="1">
    <source>
        <dbReference type="Pfam" id="PF05043"/>
    </source>
</evidence>
<sequence>MVPILFKRNELENLNILTSALYNSLDTSLDFVGKHILTDKSTVHHNLKQLNDTFNNLGYNTIKIRTIDNKIIVDGKKDIIYNNLLRDISCEYFLNSPVYRIIELLLNNKTLDKDSVIQNAYVSTSYLTKIMTKINLFFAPTGIKLVSRKGKLTYVGPSITKYYLDCRIQRVFTIIPSKNQNKKQPISNTLTSFNSDFEQKKAVILSHSLNAHYSKNDPFFNNPIVIQLLEVFIKINDIHQQTPIPTIQSQQTKLAINLVSRLSSDQIDTDKERGLIGQKLIQLHQLVPENSLLADSLYITEKFCELFDLPSEKISQLKMKALYSITLYLLAYSTFQCNVDQLFYFIPDFVIKRNQKKQKETDFLLKNLVADPKLSEISQKALLTYQFEISTSLENILPIDYQPLKIFIGINTQYYGRERLITRIHQFFSSQSIQIVLNTDEADIFICDYILEIGKESSFFLLIDINSSDSIKLLIDFITESLLKRQVRLS</sequence>
<dbReference type="KEGG" id="vie:OL234_01340"/>
<protein>
    <submittedName>
        <fullName evidence="2">Helix-turn-helix domain-containing protein</fullName>
    </submittedName>
</protein>